<dbReference type="Proteomes" id="UP000179243">
    <property type="component" value="Unassembled WGS sequence"/>
</dbReference>
<dbReference type="SFLD" id="SFLDS00003">
    <property type="entry name" value="Haloacid_Dehalogenase"/>
    <property type="match status" value="1"/>
</dbReference>
<dbReference type="GO" id="GO:0050308">
    <property type="term" value="F:sugar-phosphatase activity"/>
    <property type="evidence" value="ECO:0007669"/>
    <property type="project" value="TreeGrafter"/>
</dbReference>
<dbReference type="PANTHER" id="PTHR43481:SF4">
    <property type="entry name" value="GLYCEROL-1-PHOSPHATE PHOSPHOHYDROLASE 1-RELATED"/>
    <property type="match status" value="1"/>
</dbReference>
<evidence type="ECO:0008006" key="3">
    <source>
        <dbReference type="Google" id="ProtNLM"/>
    </source>
</evidence>
<dbReference type="AlphaFoldDB" id="A0A1F7F807"/>
<gene>
    <name evidence="1" type="ORF">A2519_07415</name>
</gene>
<dbReference type="SUPFAM" id="SSF56784">
    <property type="entry name" value="HAD-like"/>
    <property type="match status" value="1"/>
</dbReference>
<evidence type="ECO:0000313" key="2">
    <source>
        <dbReference type="Proteomes" id="UP000179243"/>
    </source>
</evidence>
<comment type="caution">
    <text evidence="1">The sequence shown here is derived from an EMBL/GenBank/DDBJ whole genome shotgun (WGS) entry which is preliminary data.</text>
</comment>
<dbReference type="Gene3D" id="3.40.50.1000">
    <property type="entry name" value="HAD superfamily/HAD-like"/>
    <property type="match status" value="1"/>
</dbReference>
<dbReference type="InterPro" id="IPR023214">
    <property type="entry name" value="HAD_sf"/>
</dbReference>
<reference evidence="1 2" key="1">
    <citation type="journal article" date="2016" name="Nat. Commun.">
        <title>Thousands of microbial genomes shed light on interconnected biogeochemical processes in an aquifer system.</title>
        <authorList>
            <person name="Anantharaman K."/>
            <person name="Brown C.T."/>
            <person name="Hug L.A."/>
            <person name="Sharon I."/>
            <person name="Castelle C.J."/>
            <person name="Probst A.J."/>
            <person name="Thomas B.C."/>
            <person name="Singh A."/>
            <person name="Wilkins M.J."/>
            <person name="Karaoz U."/>
            <person name="Brodie E.L."/>
            <person name="Williams K.H."/>
            <person name="Hubbard S.S."/>
            <person name="Banfield J.F."/>
        </authorList>
    </citation>
    <scope>NUCLEOTIDE SEQUENCE [LARGE SCALE GENOMIC DNA]</scope>
</reference>
<dbReference type="Pfam" id="PF00702">
    <property type="entry name" value="Hydrolase"/>
    <property type="match status" value="1"/>
</dbReference>
<protein>
    <recommendedName>
        <fullName evidence="3">HAD family phosphatase</fullName>
    </recommendedName>
</protein>
<name>A0A1F7F807_UNCRA</name>
<evidence type="ECO:0000313" key="1">
    <source>
        <dbReference type="EMBL" id="OGK02761.1"/>
    </source>
</evidence>
<dbReference type="NCBIfam" id="TIGR01509">
    <property type="entry name" value="HAD-SF-IA-v3"/>
    <property type="match status" value="1"/>
</dbReference>
<dbReference type="SFLD" id="SFLDG01135">
    <property type="entry name" value="C1.5.6:_HAD__Beta-PGM__Phospha"/>
    <property type="match status" value="1"/>
</dbReference>
<accession>A0A1F7F807</accession>
<dbReference type="InterPro" id="IPR051806">
    <property type="entry name" value="HAD-like_SPP"/>
</dbReference>
<proteinExistence type="predicted"/>
<sequence length="215" mass="23282">MIQALMFDMDGVLVDTEPVHEAARQAVYRAYGIPATDVRHIPVKGRNTVSIFTDVNAVHPFPVPLHTAVREKHDLFVRLLEGPIDPLPGIRDLLERYHGRVPIALVSASAQKTVEAVLRSTELETYFPVRVHAGDVRAFKPDPEGYLLAAERVGRPPAACAVFEDSVIGIRAAKAAGARVVGVHTGPYPEDLGEADLAVQTVAAGLVDIVRFLEA</sequence>
<dbReference type="InterPro" id="IPR036412">
    <property type="entry name" value="HAD-like_sf"/>
</dbReference>
<dbReference type="EMBL" id="MFYX01000102">
    <property type="protein sequence ID" value="OGK02761.1"/>
    <property type="molecule type" value="Genomic_DNA"/>
</dbReference>
<dbReference type="InterPro" id="IPR006439">
    <property type="entry name" value="HAD-SF_hydro_IA"/>
</dbReference>
<dbReference type="SFLD" id="SFLDG01129">
    <property type="entry name" value="C1.5:_HAD__Beta-PGM__Phosphata"/>
    <property type="match status" value="1"/>
</dbReference>
<dbReference type="InterPro" id="IPR023198">
    <property type="entry name" value="PGP-like_dom2"/>
</dbReference>
<dbReference type="Gene3D" id="1.10.150.240">
    <property type="entry name" value="Putative phosphatase, domain 2"/>
    <property type="match status" value="1"/>
</dbReference>
<dbReference type="PANTHER" id="PTHR43481">
    <property type="entry name" value="FRUCTOSE-1-PHOSPHATE PHOSPHATASE"/>
    <property type="match status" value="1"/>
</dbReference>
<organism evidence="1 2">
    <name type="scientific">Candidatus Raymondbacteria bacterium RIFOXYD12_FULL_49_13</name>
    <dbReference type="NCBI Taxonomy" id="1817890"/>
    <lineage>
        <taxon>Bacteria</taxon>
        <taxon>Raymondiibacteriota</taxon>
    </lineage>
</organism>
<dbReference type="CDD" id="cd07505">
    <property type="entry name" value="HAD_BPGM-like"/>
    <property type="match status" value="1"/>
</dbReference>